<dbReference type="RefSeq" id="WP_344839036.1">
    <property type="nucleotide sequence ID" value="NZ_BAAAUV010000042.1"/>
</dbReference>
<dbReference type="NCBIfam" id="NF002696">
    <property type="entry name" value="PRK02487.1-5"/>
    <property type="match status" value="1"/>
</dbReference>
<dbReference type="HAMAP" id="MF_00761">
    <property type="entry name" value="UPF0303"/>
    <property type="match status" value="1"/>
</dbReference>
<dbReference type="Pfam" id="PF03928">
    <property type="entry name" value="HbpS-like"/>
    <property type="match status" value="1"/>
</dbReference>
<dbReference type="InterPro" id="IPR038084">
    <property type="entry name" value="PduO/GlcC-like_sf"/>
</dbReference>
<dbReference type="PIRSF" id="PIRSF008757">
    <property type="entry name" value="UCP008757"/>
    <property type="match status" value="1"/>
</dbReference>
<dbReference type="SUPFAM" id="SSF143744">
    <property type="entry name" value="GlcG-like"/>
    <property type="match status" value="1"/>
</dbReference>
<dbReference type="PANTHER" id="PTHR28255">
    <property type="match status" value="1"/>
</dbReference>
<name>A0ABP6QLQ3_9ACTN</name>
<dbReference type="PANTHER" id="PTHR28255:SF1">
    <property type="entry name" value="UPF0303 PROTEIN YBR137W"/>
    <property type="match status" value="1"/>
</dbReference>
<sequence>MNSAELEEQERRLVFTRFTNDDAWDLGVRLVEMARERDLAVTVDIRRGDHRLFHHARPGTTADNDDWIERKIRVVRRFEAASFRVGQRYRDQGTTFEVKSGLDPARYAAHGGCFPIRIADAGLIGTVTVSGLPQAEDHALVVEALELHLRPSG</sequence>
<comment type="similarity">
    <text evidence="1">Belongs to the UPF0303 family.</text>
</comment>
<dbReference type="InterPro" id="IPR010371">
    <property type="entry name" value="YBR137W-like"/>
</dbReference>
<keyword evidence="3" id="KW-1185">Reference proteome</keyword>
<dbReference type="EMBL" id="BAAAUV010000042">
    <property type="protein sequence ID" value="GAA3240641.1"/>
    <property type="molecule type" value="Genomic_DNA"/>
</dbReference>
<dbReference type="Gene3D" id="3.30.450.150">
    <property type="entry name" value="Haem-degrading domain"/>
    <property type="match status" value="1"/>
</dbReference>
<evidence type="ECO:0000313" key="3">
    <source>
        <dbReference type="Proteomes" id="UP001501237"/>
    </source>
</evidence>
<protein>
    <recommendedName>
        <fullName evidence="1">UPF0303 protein GCM10010468_77440</fullName>
    </recommendedName>
</protein>
<proteinExistence type="inferred from homology"/>
<comment type="caution">
    <text evidence="2">The sequence shown here is derived from an EMBL/GenBank/DDBJ whole genome shotgun (WGS) entry which is preliminary data.</text>
</comment>
<gene>
    <name evidence="2" type="ORF">GCM10010468_77440</name>
</gene>
<reference evidence="3" key="1">
    <citation type="journal article" date="2019" name="Int. J. Syst. Evol. Microbiol.">
        <title>The Global Catalogue of Microorganisms (GCM) 10K type strain sequencing project: providing services to taxonomists for standard genome sequencing and annotation.</title>
        <authorList>
            <consortium name="The Broad Institute Genomics Platform"/>
            <consortium name="The Broad Institute Genome Sequencing Center for Infectious Disease"/>
            <person name="Wu L."/>
            <person name="Ma J."/>
        </authorList>
    </citation>
    <scope>NUCLEOTIDE SEQUENCE [LARGE SCALE GENOMIC DNA]</scope>
    <source>
        <strain evidence="3">JCM 9377</strain>
    </source>
</reference>
<evidence type="ECO:0000256" key="1">
    <source>
        <dbReference type="HAMAP-Rule" id="MF_00761"/>
    </source>
</evidence>
<organism evidence="2 3">
    <name type="scientific">Actinocorallia longicatena</name>
    <dbReference type="NCBI Taxonomy" id="111803"/>
    <lineage>
        <taxon>Bacteria</taxon>
        <taxon>Bacillati</taxon>
        <taxon>Actinomycetota</taxon>
        <taxon>Actinomycetes</taxon>
        <taxon>Streptosporangiales</taxon>
        <taxon>Thermomonosporaceae</taxon>
        <taxon>Actinocorallia</taxon>
    </lineage>
</organism>
<accession>A0ABP6QLQ3</accession>
<evidence type="ECO:0000313" key="2">
    <source>
        <dbReference type="EMBL" id="GAA3240641.1"/>
    </source>
</evidence>
<dbReference type="Proteomes" id="UP001501237">
    <property type="component" value="Unassembled WGS sequence"/>
</dbReference>
<dbReference type="InterPro" id="IPR005624">
    <property type="entry name" value="PduO/GlcC-like"/>
</dbReference>